<evidence type="ECO:0000313" key="1">
    <source>
        <dbReference type="EMBL" id="MVX63855.1"/>
    </source>
</evidence>
<gene>
    <name evidence="1" type="ORF">GKZ28_09125</name>
</gene>
<evidence type="ECO:0000313" key="2">
    <source>
        <dbReference type="Proteomes" id="UP000656077"/>
    </source>
</evidence>
<dbReference type="Proteomes" id="UP000656077">
    <property type="component" value="Unassembled WGS sequence"/>
</dbReference>
<organism evidence="1 2">
    <name type="scientific">Clostridium chromiireducens</name>
    <dbReference type="NCBI Taxonomy" id="225345"/>
    <lineage>
        <taxon>Bacteria</taxon>
        <taxon>Bacillati</taxon>
        <taxon>Bacillota</taxon>
        <taxon>Clostridia</taxon>
        <taxon>Eubacteriales</taxon>
        <taxon>Clostridiaceae</taxon>
        <taxon>Clostridium</taxon>
    </lineage>
</organism>
<accession>A0A964RLX5</accession>
<dbReference type="EMBL" id="WSRQ01000011">
    <property type="protein sequence ID" value="MVX63855.1"/>
    <property type="molecule type" value="Genomic_DNA"/>
</dbReference>
<comment type="caution">
    <text evidence="1">The sequence shown here is derived from an EMBL/GenBank/DDBJ whole genome shotgun (WGS) entry which is preliminary data.</text>
</comment>
<protein>
    <submittedName>
        <fullName evidence="1">Uncharacterized protein</fullName>
    </submittedName>
</protein>
<proteinExistence type="predicted"/>
<reference evidence="1" key="1">
    <citation type="submission" date="2019-12" db="EMBL/GenBank/DDBJ databases">
        <title>Microbes associate with the intestines of laboratory mice.</title>
        <authorList>
            <person name="Navarre W."/>
            <person name="Wong E."/>
        </authorList>
    </citation>
    <scope>NUCLEOTIDE SEQUENCE</scope>
    <source>
        <strain evidence="1">NM79_F5</strain>
    </source>
</reference>
<dbReference type="RefSeq" id="WP_160358930.1">
    <property type="nucleotide sequence ID" value="NZ_WSRQ01000011.1"/>
</dbReference>
<name>A0A964RLX5_9CLOT</name>
<sequence>MISESDYFFYEWLIIYHHLDFEKFSRLSDDDFKKLQTEFIDFSNKLNQ</sequence>
<dbReference type="AlphaFoldDB" id="A0A964RLX5"/>